<keyword evidence="2 4" id="KW-0238">DNA-binding</keyword>
<evidence type="ECO:0000313" key="7">
    <source>
        <dbReference type="Proteomes" id="UP000015453"/>
    </source>
</evidence>
<dbReference type="InterPro" id="IPR039605">
    <property type="entry name" value="AHL"/>
</dbReference>
<proteinExistence type="predicted"/>
<dbReference type="Pfam" id="PF03479">
    <property type="entry name" value="PCC"/>
    <property type="match status" value="1"/>
</dbReference>
<evidence type="ECO:0000313" key="6">
    <source>
        <dbReference type="EMBL" id="EPS60322.1"/>
    </source>
</evidence>
<dbReference type="PANTHER" id="PTHR31500:SF57">
    <property type="entry name" value="AT-HOOK MOTIF NUCLEAR-LOCALIZED PROTEIN 10"/>
    <property type="match status" value="1"/>
</dbReference>
<dbReference type="GO" id="GO:0005634">
    <property type="term" value="C:nucleus"/>
    <property type="evidence" value="ECO:0007669"/>
    <property type="project" value="UniProtKB-SubCell"/>
</dbReference>
<feature type="non-terminal residue" evidence="6">
    <location>
        <position position="1"/>
    </location>
</feature>
<dbReference type="SUPFAM" id="SSF117856">
    <property type="entry name" value="AF0104/ALDC/Ptd012-like"/>
    <property type="match status" value="1"/>
</dbReference>
<comment type="subcellular location">
    <subcellularLocation>
        <location evidence="4">Nucleus</location>
    </subcellularLocation>
</comment>
<gene>
    <name evidence="6" type="ORF">M569_14482</name>
</gene>
<comment type="caution">
    <text evidence="6">The sequence shown here is derived from an EMBL/GenBank/DDBJ whole genome shotgun (WGS) entry which is preliminary data.</text>
</comment>
<comment type="function">
    <text evidence="4">Transcription factor that specifically binds AT-rich DNA sequences related to the nuclear matrix attachment regions (MARs).</text>
</comment>
<feature type="domain" description="PPC" evidence="5">
    <location>
        <begin position="1"/>
        <end position="106"/>
    </location>
</feature>
<evidence type="ECO:0000256" key="2">
    <source>
        <dbReference type="ARBA" id="ARBA00023125"/>
    </source>
</evidence>
<evidence type="ECO:0000259" key="5">
    <source>
        <dbReference type="PROSITE" id="PS51742"/>
    </source>
</evidence>
<dbReference type="PROSITE" id="PS51742">
    <property type="entry name" value="PPC"/>
    <property type="match status" value="1"/>
</dbReference>
<dbReference type="PANTHER" id="PTHR31500">
    <property type="entry name" value="AT-HOOK MOTIF NUCLEAR-LOCALIZED PROTEIN 9"/>
    <property type="match status" value="1"/>
</dbReference>
<dbReference type="Proteomes" id="UP000015453">
    <property type="component" value="Unassembled WGS sequence"/>
</dbReference>
<evidence type="ECO:0000256" key="4">
    <source>
        <dbReference type="RuleBase" id="RU367031"/>
    </source>
</evidence>
<sequence>DIVSKVGDLSRRGSVCVLSATGAVANASLSLDVTRSCTETLARDGCSEILSLSGLFVAASKGDGGCRSGGLAVLLMSSGGKLFGGCVGERMEAASPVQVTCHLLIP</sequence>
<evidence type="ECO:0000256" key="3">
    <source>
        <dbReference type="ARBA" id="ARBA00023163"/>
    </source>
</evidence>
<keyword evidence="1 4" id="KW-0805">Transcription regulation</keyword>
<keyword evidence="3 4" id="KW-0804">Transcription</keyword>
<accession>S8DLC0</accession>
<dbReference type="AlphaFoldDB" id="S8DLC0"/>
<comment type="domain">
    <text evidence="4">The PPC domain mediates interactions between AHL proteins.</text>
</comment>
<feature type="non-terminal residue" evidence="6">
    <location>
        <position position="106"/>
    </location>
</feature>
<reference evidence="6 7" key="1">
    <citation type="journal article" date="2013" name="BMC Genomics">
        <title>The miniature genome of a carnivorous plant Genlisea aurea contains a low number of genes and short non-coding sequences.</title>
        <authorList>
            <person name="Leushkin E.V."/>
            <person name="Sutormin R.A."/>
            <person name="Nabieva E.R."/>
            <person name="Penin A.A."/>
            <person name="Kondrashov A.S."/>
            <person name="Logacheva M.D."/>
        </authorList>
    </citation>
    <scope>NUCLEOTIDE SEQUENCE [LARGE SCALE GENOMIC DNA]</scope>
</reference>
<dbReference type="GO" id="GO:0003680">
    <property type="term" value="F:minor groove of adenine-thymine-rich DNA binding"/>
    <property type="evidence" value="ECO:0007669"/>
    <property type="project" value="UniProtKB-UniRule"/>
</dbReference>
<protein>
    <recommendedName>
        <fullName evidence="4">AT-hook motif nuclear-localized protein</fullName>
    </recommendedName>
</protein>
<keyword evidence="4" id="KW-0539">Nucleus</keyword>
<evidence type="ECO:0000256" key="1">
    <source>
        <dbReference type="ARBA" id="ARBA00023015"/>
    </source>
</evidence>
<dbReference type="Gene3D" id="3.30.1330.80">
    <property type="entry name" value="Hypothetical protein, similar to alpha- acetolactate decarboxylase, domain 2"/>
    <property type="match status" value="1"/>
</dbReference>
<keyword evidence="7" id="KW-1185">Reference proteome</keyword>
<dbReference type="EMBL" id="AUSU01007653">
    <property type="protein sequence ID" value="EPS60322.1"/>
    <property type="molecule type" value="Genomic_DNA"/>
</dbReference>
<organism evidence="6 7">
    <name type="scientific">Genlisea aurea</name>
    <dbReference type="NCBI Taxonomy" id="192259"/>
    <lineage>
        <taxon>Eukaryota</taxon>
        <taxon>Viridiplantae</taxon>
        <taxon>Streptophyta</taxon>
        <taxon>Embryophyta</taxon>
        <taxon>Tracheophyta</taxon>
        <taxon>Spermatophyta</taxon>
        <taxon>Magnoliopsida</taxon>
        <taxon>eudicotyledons</taxon>
        <taxon>Gunneridae</taxon>
        <taxon>Pentapetalae</taxon>
        <taxon>asterids</taxon>
        <taxon>lamiids</taxon>
        <taxon>Lamiales</taxon>
        <taxon>Lentibulariaceae</taxon>
        <taxon>Genlisea</taxon>
    </lineage>
</organism>
<dbReference type="CDD" id="cd11378">
    <property type="entry name" value="DUF296"/>
    <property type="match status" value="1"/>
</dbReference>
<dbReference type="InterPro" id="IPR005175">
    <property type="entry name" value="PPC_dom"/>
</dbReference>
<name>S8DLC0_9LAMI</name>